<evidence type="ECO:0000259" key="5">
    <source>
        <dbReference type="Pfam" id="PF10531"/>
    </source>
</evidence>
<gene>
    <name evidence="6" type="ORF">FHS83_003026</name>
</gene>
<keyword evidence="1" id="KW-0732">Signal</keyword>
<dbReference type="Proteomes" id="UP000570514">
    <property type="component" value="Unassembled WGS sequence"/>
</dbReference>
<keyword evidence="3" id="KW-0812">Transmembrane</keyword>
<dbReference type="EMBL" id="JAASRM010000001">
    <property type="protein sequence ID" value="NIK89708.1"/>
    <property type="molecule type" value="Genomic_DNA"/>
</dbReference>
<feature type="compositionally biased region" description="Low complexity" evidence="2">
    <location>
        <begin position="20"/>
        <end position="34"/>
    </location>
</feature>
<keyword evidence="3" id="KW-1133">Transmembrane helix</keyword>
<accession>A0A846N1A1</accession>
<feature type="compositionally biased region" description="Low complexity" evidence="2">
    <location>
        <begin position="92"/>
        <end position="107"/>
    </location>
</feature>
<proteinExistence type="predicted"/>
<keyword evidence="3" id="KW-0472">Membrane</keyword>
<reference evidence="6 7" key="1">
    <citation type="submission" date="2020-03" db="EMBL/GenBank/DDBJ databases">
        <title>Genomic Encyclopedia of Type Strains, Phase IV (KMG-IV): sequencing the most valuable type-strain genomes for metagenomic binning, comparative biology and taxonomic classification.</title>
        <authorList>
            <person name="Goeker M."/>
        </authorList>
    </citation>
    <scope>NUCLEOTIDE SEQUENCE [LARGE SCALE GENOMIC DNA]</scope>
    <source>
        <strain evidence="6 7">DSM 19867</strain>
    </source>
</reference>
<dbReference type="AlphaFoldDB" id="A0A846N1A1"/>
<dbReference type="PANTHER" id="PTHR33619:SF3">
    <property type="entry name" value="POLYSACCHARIDE EXPORT PROTEIN GFCE-RELATED"/>
    <property type="match status" value="1"/>
</dbReference>
<dbReference type="InterPro" id="IPR019554">
    <property type="entry name" value="Soluble_ligand-bd"/>
</dbReference>
<evidence type="ECO:0000256" key="3">
    <source>
        <dbReference type="SAM" id="Phobius"/>
    </source>
</evidence>
<evidence type="ECO:0000313" key="7">
    <source>
        <dbReference type="Proteomes" id="UP000570514"/>
    </source>
</evidence>
<sequence length="297" mass="31497">MAQNAPARVITPAQLPQTVAQNTAQTAPQYAAPQHIPPSPPHYSVQSAPDDAPLSAPTERVSVAPSGDAARLAPDAPRNPATASTPPAQLRSSAAPAAYSAANPAQNPDEHITISALRQGEDGLYRLGPGDKLHVIVFGEGDLTGDFTIDGQGFVRLPLVGQVQAAGLTSFGLESRIADSLINGGYLVQPRVAVEILSYRPFYILGEVAKPGEYAYVNAMSAPNAIALAGGYTDRAVTDTIYIRHQGESREHELAADETTRIRPGDVVRVRRSTYWAIMTLLSPIISPFATVAYLLK</sequence>
<feature type="compositionally biased region" description="Polar residues" evidence="2">
    <location>
        <begin position="81"/>
        <end position="91"/>
    </location>
</feature>
<feature type="domain" description="Soluble ligand binding" evidence="5">
    <location>
        <begin position="202"/>
        <end position="248"/>
    </location>
</feature>
<evidence type="ECO:0000313" key="6">
    <source>
        <dbReference type="EMBL" id="NIK89708.1"/>
    </source>
</evidence>
<feature type="domain" description="Polysaccharide export protein N-terminal" evidence="4">
    <location>
        <begin position="124"/>
        <end position="196"/>
    </location>
</feature>
<dbReference type="Gene3D" id="3.30.1950.10">
    <property type="entry name" value="wza like domain"/>
    <property type="match status" value="1"/>
</dbReference>
<protein>
    <submittedName>
        <fullName evidence="6">Protein involved in polysaccharide export with SLBB domain</fullName>
    </submittedName>
</protein>
<evidence type="ECO:0000259" key="4">
    <source>
        <dbReference type="Pfam" id="PF02563"/>
    </source>
</evidence>
<dbReference type="GO" id="GO:0015159">
    <property type="term" value="F:polysaccharide transmembrane transporter activity"/>
    <property type="evidence" value="ECO:0007669"/>
    <property type="project" value="InterPro"/>
</dbReference>
<name>A0A846N1A1_9PROT</name>
<evidence type="ECO:0000256" key="2">
    <source>
        <dbReference type="SAM" id="MobiDB-lite"/>
    </source>
</evidence>
<feature type="region of interest" description="Disordered" evidence="2">
    <location>
        <begin position="1"/>
        <end position="107"/>
    </location>
</feature>
<dbReference type="PANTHER" id="PTHR33619">
    <property type="entry name" value="POLYSACCHARIDE EXPORT PROTEIN GFCE-RELATED"/>
    <property type="match status" value="1"/>
</dbReference>
<evidence type="ECO:0000256" key="1">
    <source>
        <dbReference type="ARBA" id="ARBA00022729"/>
    </source>
</evidence>
<organism evidence="6 7">
    <name type="scientific">Rhizomicrobium palustre</name>
    <dbReference type="NCBI Taxonomy" id="189966"/>
    <lineage>
        <taxon>Bacteria</taxon>
        <taxon>Pseudomonadati</taxon>
        <taxon>Pseudomonadota</taxon>
        <taxon>Alphaproteobacteria</taxon>
        <taxon>Micropepsales</taxon>
        <taxon>Micropepsaceae</taxon>
        <taxon>Rhizomicrobium</taxon>
    </lineage>
</organism>
<dbReference type="InterPro" id="IPR049712">
    <property type="entry name" value="Poly_export"/>
</dbReference>
<keyword evidence="7" id="KW-1185">Reference proteome</keyword>
<dbReference type="Pfam" id="PF02563">
    <property type="entry name" value="Poly_export"/>
    <property type="match status" value="1"/>
</dbReference>
<dbReference type="RefSeq" id="WP_167083772.1">
    <property type="nucleotide sequence ID" value="NZ_BAAADC010000001.1"/>
</dbReference>
<comment type="caution">
    <text evidence="6">The sequence shown here is derived from an EMBL/GenBank/DDBJ whole genome shotgun (WGS) entry which is preliminary data.</text>
</comment>
<dbReference type="Pfam" id="PF10531">
    <property type="entry name" value="SLBB"/>
    <property type="match status" value="1"/>
</dbReference>
<dbReference type="InterPro" id="IPR003715">
    <property type="entry name" value="Poly_export_N"/>
</dbReference>
<feature type="transmembrane region" description="Helical" evidence="3">
    <location>
        <begin position="275"/>
        <end position="296"/>
    </location>
</feature>
<dbReference type="Gene3D" id="3.10.560.10">
    <property type="entry name" value="Outer membrane lipoprotein wza domain like"/>
    <property type="match status" value="1"/>
</dbReference>